<accession>A0A1B9GTY6</accession>
<dbReference type="EMBL" id="KV700124">
    <property type="protein sequence ID" value="OCF34524.1"/>
    <property type="molecule type" value="Genomic_DNA"/>
</dbReference>
<dbReference type="OrthoDB" id="546212at2759"/>
<evidence type="ECO:0000256" key="2">
    <source>
        <dbReference type="SAM" id="Phobius"/>
    </source>
</evidence>
<dbReference type="Proteomes" id="UP000092666">
    <property type="component" value="Unassembled WGS sequence"/>
</dbReference>
<feature type="region of interest" description="Disordered" evidence="1">
    <location>
        <begin position="1"/>
        <end position="44"/>
    </location>
</feature>
<evidence type="ECO:0000256" key="1">
    <source>
        <dbReference type="SAM" id="MobiDB-lite"/>
    </source>
</evidence>
<reference evidence="4" key="2">
    <citation type="submission" date="2013-12" db="EMBL/GenBank/DDBJ databases">
        <title>Evolution of pathogenesis and genome organization in the Tremellales.</title>
        <authorList>
            <person name="Cuomo C."/>
            <person name="Litvintseva A."/>
            <person name="Heitman J."/>
            <person name="Chen Y."/>
            <person name="Sun S."/>
            <person name="Springer D."/>
            <person name="Dromer F."/>
            <person name="Young S."/>
            <person name="Zeng Q."/>
            <person name="Chapman S."/>
            <person name="Gujja S."/>
            <person name="Saif S."/>
            <person name="Birren B."/>
        </authorList>
    </citation>
    <scope>NUCLEOTIDE SEQUENCE [LARGE SCALE GENOMIC DNA]</scope>
    <source>
        <strain evidence="4">BCC8398</strain>
    </source>
</reference>
<evidence type="ECO:0000313" key="3">
    <source>
        <dbReference type="EMBL" id="OCF34524.1"/>
    </source>
</evidence>
<keyword evidence="2" id="KW-0812">Transmembrane</keyword>
<dbReference type="GO" id="GO:0035269">
    <property type="term" value="P:protein O-linked glycosylation via mannose"/>
    <property type="evidence" value="ECO:0007669"/>
    <property type="project" value="TreeGrafter"/>
</dbReference>
<keyword evidence="2" id="KW-1133">Transmembrane helix</keyword>
<dbReference type="PANTHER" id="PTHR20961">
    <property type="entry name" value="GLYCOSYLTRANSFERASE"/>
    <property type="match status" value="1"/>
</dbReference>
<organism evidence="3 4">
    <name type="scientific">Kwoniella heveanensis BCC8398</name>
    <dbReference type="NCBI Taxonomy" id="1296120"/>
    <lineage>
        <taxon>Eukaryota</taxon>
        <taxon>Fungi</taxon>
        <taxon>Dikarya</taxon>
        <taxon>Basidiomycota</taxon>
        <taxon>Agaricomycotina</taxon>
        <taxon>Tremellomycetes</taxon>
        <taxon>Tremellales</taxon>
        <taxon>Cryptococcaceae</taxon>
        <taxon>Kwoniella</taxon>
    </lineage>
</organism>
<feature type="transmembrane region" description="Helical" evidence="2">
    <location>
        <begin position="95"/>
        <end position="116"/>
    </location>
</feature>
<keyword evidence="2" id="KW-0472">Membrane</keyword>
<evidence type="ECO:0000313" key="4">
    <source>
        <dbReference type="Proteomes" id="UP000092666"/>
    </source>
</evidence>
<reference evidence="3 4" key="1">
    <citation type="submission" date="2013-07" db="EMBL/GenBank/DDBJ databases">
        <title>The Genome Sequence of Cryptococcus heveanensis BCC8398.</title>
        <authorList>
            <consortium name="The Broad Institute Genome Sequencing Platform"/>
            <person name="Cuomo C."/>
            <person name="Litvintseva A."/>
            <person name="Chen Y."/>
            <person name="Heitman J."/>
            <person name="Sun S."/>
            <person name="Springer D."/>
            <person name="Dromer F."/>
            <person name="Young S.K."/>
            <person name="Zeng Q."/>
            <person name="Gargeya S."/>
            <person name="Fitzgerald M."/>
            <person name="Abouelleil A."/>
            <person name="Alvarado L."/>
            <person name="Berlin A.M."/>
            <person name="Chapman S.B."/>
            <person name="Dewar J."/>
            <person name="Goldberg J."/>
            <person name="Griggs A."/>
            <person name="Gujja S."/>
            <person name="Hansen M."/>
            <person name="Howarth C."/>
            <person name="Imamovic A."/>
            <person name="Larimer J."/>
            <person name="McCowan C."/>
            <person name="Murphy C."/>
            <person name="Pearson M."/>
            <person name="Priest M."/>
            <person name="Roberts A."/>
            <person name="Saif S."/>
            <person name="Shea T."/>
            <person name="Sykes S."/>
            <person name="Wortman J."/>
            <person name="Nusbaum C."/>
            <person name="Birren B."/>
        </authorList>
    </citation>
    <scope>NUCLEOTIDE SEQUENCE [LARGE SCALE GENOMIC DNA]</scope>
    <source>
        <strain evidence="3 4">BCC8398</strain>
    </source>
</reference>
<feature type="compositionally biased region" description="Pro residues" evidence="1">
    <location>
        <begin position="24"/>
        <end position="34"/>
    </location>
</feature>
<dbReference type="AlphaFoldDB" id="A0A1B9GTY6"/>
<dbReference type="GO" id="GO:0097363">
    <property type="term" value="F:protein O-acetylglucosaminyltransferase activity"/>
    <property type="evidence" value="ECO:0007669"/>
    <property type="project" value="TreeGrafter"/>
</dbReference>
<dbReference type="InterPro" id="IPR007657">
    <property type="entry name" value="Glycosyltransferase_61"/>
</dbReference>
<dbReference type="PANTHER" id="PTHR20961:SF38">
    <property type="entry name" value="PROTEIN O-LINKED-MANNOSE BETA-1,4-N-ACETYLGLUCOSAMINYLTRANSFERASE 2"/>
    <property type="match status" value="1"/>
</dbReference>
<protein>
    <submittedName>
        <fullName evidence="3">Uncharacterized protein</fullName>
    </submittedName>
</protein>
<name>A0A1B9GTY6_9TREE</name>
<sequence length="738" mass="80833">MTNSTSAYERLPTSSDDLDVADPLYPPTPVPAGPSRPHGQGYRHHHKSTASRWISWAFSPSSDRAFTYSQPSANNEPGHGPPYPLHIYKPSQSPLIVIIKYLAGATFGLVILHYVLLGAFPNSPYSTGFNSKSKSGIYYGTDAAGSSSISNYGEAQAAAAELLDRIHPSAGQPGTFFRDSYPLKSMLAFWELAEKEVAARGLDTCNGQLSGPLVDAYHEAEMTYCAPPGHVEAGGNFELVPTDHNGSYSHSHWKPGDSPVPGTAISCSPVHRSLFSRWWPYPAAPCISTNLRTIPGDERKFRAAGCEMTEEGKKLKGEMGNERFLGSDVDHIPLISGDGDESGKNEAECTERIERTLLVIGRQDQWNPFHVAEDLITTLVSSFIALRTAPELLDTRVQLVFVEGYGMDSNHFTALWDRMGAWAPRRLSLDPWKKGTCLTNTIHSVGAGASLLSAMGVGKPYSCASTITWAAAHYYRHLFGLLPPSLARAQQESVSPDDASPAALAAVEAEPDIARRRSGPPSAPSALANLIKRQRPRNPINILWLSRAKLDDYAQKHNDWSNWRDVRHITNEPELIDKLRTGLSEMCKGGNGVKEFGPGGCVFEDAQEVPESWDLISPLTSENAEDGPEGGDQPIPIRFATIDPTVHALETQIHYVGHSTILVSSHGGALGLSLFLPPGGGTILELQVENVQGNYHFQHMAYEMGHQYEVLKIERNVDTEQVWESVRRWVWKRAQAAD</sequence>
<keyword evidence="4" id="KW-1185">Reference proteome</keyword>
<gene>
    <name evidence="3" type="ORF">I316_03565</name>
</gene>
<dbReference type="GO" id="GO:0005783">
    <property type="term" value="C:endoplasmic reticulum"/>
    <property type="evidence" value="ECO:0007669"/>
    <property type="project" value="TreeGrafter"/>
</dbReference>
<proteinExistence type="predicted"/>
<feature type="compositionally biased region" description="Polar residues" evidence="1">
    <location>
        <begin position="1"/>
        <end position="15"/>
    </location>
</feature>